<keyword evidence="2" id="KW-0614">Plasmid</keyword>
<dbReference type="PROSITE" id="PS50293">
    <property type="entry name" value="TPR_REGION"/>
    <property type="match status" value="1"/>
</dbReference>
<keyword evidence="3" id="KW-1185">Reference proteome</keyword>
<dbReference type="InterPro" id="IPR019734">
    <property type="entry name" value="TPR_rpt"/>
</dbReference>
<feature type="repeat" description="TPR" evidence="1">
    <location>
        <begin position="174"/>
        <end position="207"/>
    </location>
</feature>
<dbReference type="HOGENOM" id="CLU_010140_1_1_0"/>
<protein>
    <submittedName>
        <fullName evidence="2">Tetratricopeptide TPR_1 repeat-containing protein</fullName>
    </submittedName>
</protein>
<dbReference type="EMBL" id="CP002482">
    <property type="protein sequence ID" value="ADW71191.1"/>
    <property type="molecule type" value="Genomic_DNA"/>
</dbReference>
<reference evidence="3" key="1">
    <citation type="submission" date="2011-01" db="EMBL/GenBank/DDBJ databases">
        <title>Complete sequence of plasmid2 of Acidobacterium sp. MP5ACTX9.</title>
        <authorList>
            <consortium name="US DOE Joint Genome Institute"/>
            <person name="Lucas S."/>
            <person name="Copeland A."/>
            <person name="Lapidus A."/>
            <person name="Cheng J.-F."/>
            <person name="Goodwin L."/>
            <person name="Pitluck S."/>
            <person name="Teshima H."/>
            <person name="Detter J.C."/>
            <person name="Han C."/>
            <person name="Tapia R."/>
            <person name="Land M."/>
            <person name="Hauser L."/>
            <person name="Kyrpides N."/>
            <person name="Ivanova N."/>
            <person name="Ovchinnikova G."/>
            <person name="Pagani I."/>
            <person name="Rawat S.R."/>
            <person name="Mannisto M."/>
            <person name="Haggblom M.M."/>
            <person name="Woyke T."/>
        </authorList>
    </citation>
    <scope>NUCLEOTIDE SEQUENCE [LARGE SCALE GENOMIC DNA]</scope>
    <source>
        <strain evidence="3">MP5ACTX9</strain>
        <plasmid evidence="3">Plasmid pACIX902</plasmid>
    </source>
</reference>
<organism evidence="3">
    <name type="scientific">Granulicella tundricola (strain ATCC BAA-1859 / DSM 23138 / MP5ACTX9)</name>
    <dbReference type="NCBI Taxonomy" id="1198114"/>
    <lineage>
        <taxon>Bacteria</taxon>
        <taxon>Pseudomonadati</taxon>
        <taxon>Acidobacteriota</taxon>
        <taxon>Terriglobia</taxon>
        <taxon>Terriglobales</taxon>
        <taxon>Acidobacteriaceae</taxon>
        <taxon>Granulicella</taxon>
    </lineage>
</organism>
<dbReference type="KEGG" id="acm:AciX9_3915"/>
<evidence type="ECO:0000256" key="1">
    <source>
        <dbReference type="PROSITE-ProRule" id="PRU00339"/>
    </source>
</evidence>
<dbReference type="Gene3D" id="3.40.50.2000">
    <property type="entry name" value="Glycogen Phosphorylase B"/>
    <property type="match status" value="1"/>
</dbReference>
<feature type="repeat" description="TPR" evidence="1">
    <location>
        <begin position="106"/>
        <end position="139"/>
    </location>
</feature>
<dbReference type="Proteomes" id="UP000000343">
    <property type="component" value="Plasmid pACIX902"/>
</dbReference>
<dbReference type="AlphaFoldDB" id="E8X6P1"/>
<feature type="repeat" description="TPR" evidence="1">
    <location>
        <begin position="72"/>
        <end position="105"/>
    </location>
</feature>
<feature type="repeat" description="TPR" evidence="1">
    <location>
        <begin position="140"/>
        <end position="173"/>
    </location>
</feature>
<dbReference type="Pfam" id="PF13432">
    <property type="entry name" value="TPR_16"/>
    <property type="match status" value="3"/>
</dbReference>
<dbReference type="OrthoDB" id="9814129at2"/>
<evidence type="ECO:0000313" key="3">
    <source>
        <dbReference type="Proteomes" id="UP000000343"/>
    </source>
</evidence>
<dbReference type="InterPro" id="IPR037919">
    <property type="entry name" value="OGT"/>
</dbReference>
<dbReference type="RefSeq" id="WP_013582209.1">
    <property type="nucleotide sequence ID" value="NC_015065.1"/>
</dbReference>
<feature type="repeat" description="TPR" evidence="1">
    <location>
        <begin position="38"/>
        <end position="71"/>
    </location>
</feature>
<dbReference type="InterPro" id="IPR011990">
    <property type="entry name" value="TPR-like_helical_dom_sf"/>
</dbReference>
<dbReference type="SUPFAM" id="SSF48452">
    <property type="entry name" value="TPR-like"/>
    <property type="match status" value="1"/>
</dbReference>
<gene>
    <name evidence="2" type="ordered locus">AciX9_3915</name>
</gene>
<proteinExistence type="predicted"/>
<evidence type="ECO:0000313" key="2">
    <source>
        <dbReference type="EMBL" id="ADW71191.1"/>
    </source>
</evidence>
<dbReference type="SUPFAM" id="SSF53756">
    <property type="entry name" value="UDP-Glycosyltransferase/glycogen phosphorylase"/>
    <property type="match status" value="1"/>
</dbReference>
<sequence length="521" mass="57126">MSAPGELFEEGLNHHRAGRLDEAEKLYRLALETDANHADSLHLLGMISLEAGRLGESAEMIRRAIVLNPGAASYYANLGNVLQRQGLVREAAESYLQALRIRSDLAEVHVNLGNVFLEAEQLEQAVTWYRSGLTLNPAMAGAERCMGDALRRLGRLEEALEAYERSLRLEPGSADAWHWAGKVLRELGDLEGALRCFRAAQAIEPKHPRAGFGEAMVLLLMRQFGVGWAKYEGRWESLDHGTPMREYAWPVWCGERLESGKVLLWPEQGVGDEIMFAGMLRDAVETGNQVVLACDARLQGLMERSFPEVEVVADGVGVPEGIGAQLPIGSLPGLFRASAGAFEGVRGGYLVADPERRRVLRERYGDERRVVGVAWRSINVHTGVGRSIELEVLAGLFEQARVRWVCLQYGEVEELVAEAVAAGVELVMDDGVDQIVDLDGFAAQVAAMDLVVTIDNTTAHLAGALGVPVWLLLPFGPDWRWGAEGSGSVWYPGMRVFRQTRRGDWGSVVAEVAEALRVLLG</sequence>
<dbReference type="GO" id="GO:0006493">
    <property type="term" value="P:protein O-linked glycosylation"/>
    <property type="evidence" value="ECO:0007669"/>
    <property type="project" value="InterPro"/>
</dbReference>
<dbReference type="SMART" id="SM00028">
    <property type="entry name" value="TPR"/>
    <property type="match status" value="6"/>
</dbReference>
<dbReference type="GO" id="GO:0097363">
    <property type="term" value="F:protein O-acetylglucosaminyltransferase activity"/>
    <property type="evidence" value="ECO:0007669"/>
    <property type="project" value="TreeGrafter"/>
</dbReference>
<dbReference type="PANTHER" id="PTHR44366">
    <property type="entry name" value="UDP-N-ACETYLGLUCOSAMINE--PEPTIDE N-ACETYLGLUCOSAMINYLTRANSFERASE 110 KDA SUBUNIT"/>
    <property type="match status" value="1"/>
</dbReference>
<dbReference type="PROSITE" id="PS50005">
    <property type="entry name" value="TPR"/>
    <property type="match status" value="5"/>
</dbReference>
<keyword evidence="1" id="KW-0802">TPR repeat</keyword>
<accession>E8X6P1</accession>
<dbReference type="PANTHER" id="PTHR44366:SF1">
    <property type="entry name" value="UDP-N-ACETYLGLUCOSAMINE--PEPTIDE N-ACETYLGLUCOSAMINYLTRANSFERASE 110 KDA SUBUNIT"/>
    <property type="match status" value="1"/>
</dbReference>
<name>E8X6P1_GRATM</name>
<geneLocation type="plasmid" evidence="2 3">
    <name>pACIX902</name>
</geneLocation>
<dbReference type="Gene3D" id="1.25.40.10">
    <property type="entry name" value="Tetratricopeptide repeat domain"/>
    <property type="match status" value="2"/>
</dbReference>